<keyword evidence="3" id="KW-0012">Acyltransferase</keyword>
<name>A0A368GWJ5_ANCCA</name>
<dbReference type="OrthoDB" id="92766at2759"/>
<keyword evidence="4" id="KW-1185">Reference proteome</keyword>
<accession>A0A368GWJ5</accession>
<feature type="transmembrane region" description="Helical" evidence="1">
    <location>
        <begin position="165"/>
        <end position="182"/>
    </location>
</feature>
<dbReference type="PANTHER" id="PTHR23028:SF115">
    <property type="entry name" value="ACYL_TRANSF_3 DOMAIN-CONTAINING PROTEIN-RELATED"/>
    <property type="match status" value="1"/>
</dbReference>
<feature type="domain" description="Acyltransferase 3" evidence="2">
    <location>
        <begin position="7"/>
        <end position="203"/>
    </location>
</feature>
<organism evidence="3 4">
    <name type="scientific">Ancylostoma caninum</name>
    <name type="common">Dog hookworm</name>
    <dbReference type="NCBI Taxonomy" id="29170"/>
    <lineage>
        <taxon>Eukaryota</taxon>
        <taxon>Metazoa</taxon>
        <taxon>Ecdysozoa</taxon>
        <taxon>Nematoda</taxon>
        <taxon>Chromadorea</taxon>
        <taxon>Rhabditida</taxon>
        <taxon>Rhabditina</taxon>
        <taxon>Rhabditomorpha</taxon>
        <taxon>Strongyloidea</taxon>
        <taxon>Ancylostomatidae</taxon>
        <taxon>Ancylostomatinae</taxon>
        <taxon>Ancylostoma</taxon>
    </lineage>
</organism>
<protein>
    <submittedName>
        <fullName evidence="3">Acyltransferase</fullName>
    </submittedName>
</protein>
<evidence type="ECO:0000256" key="1">
    <source>
        <dbReference type="SAM" id="Phobius"/>
    </source>
</evidence>
<dbReference type="PANTHER" id="PTHR23028">
    <property type="entry name" value="ACETYLTRANSFERASE"/>
    <property type="match status" value="1"/>
</dbReference>
<sequence length="229" mass="26704">MVEKRRDIQGIRGYAITMVVLYHFFPTYFPNGYVGVDGFFVISGFLIAMILTRDEKINASVVLNFYYKRIRRIMPLYYLVIIGVQLTLLSLLPINYLKMNLESCWKAITLTSNIKQQGDDQEYEKMLLGAEDLFTHTWSLSVEMQWYLLVPIVFLALRLVAKWEILVFLGVLSCSLAFYFYTDEMTAFHNVFARIWQFSCGVIAFLALEHKVFIVFLTFLFPKTLKVSS</sequence>
<evidence type="ECO:0000259" key="2">
    <source>
        <dbReference type="Pfam" id="PF01757"/>
    </source>
</evidence>
<gene>
    <name evidence="3" type="ORF">ANCCAN_06655</name>
</gene>
<feature type="transmembrane region" description="Helical" evidence="1">
    <location>
        <begin position="194"/>
        <end position="221"/>
    </location>
</feature>
<dbReference type="InterPro" id="IPR050879">
    <property type="entry name" value="Acyltransferase_3"/>
</dbReference>
<keyword evidence="1" id="KW-1133">Transmembrane helix</keyword>
<dbReference type="GO" id="GO:0016020">
    <property type="term" value="C:membrane"/>
    <property type="evidence" value="ECO:0007669"/>
    <property type="project" value="TreeGrafter"/>
</dbReference>
<dbReference type="Pfam" id="PF01757">
    <property type="entry name" value="Acyl_transf_3"/>
    <property type="match status" value="1"/>
</dbReference>
<dbReference type="Proteomes" id="UP000252519">
    <property type="component" value="Unassembled WGS sequence"/>
</dbReference>
<reference evidence="3 4" key="1">
    <citation type="submission" date="2014-10" db="EMBL/GenBank/DDBJ databases">
        <title>Draft genome of the hookworm Ancylostoma caninum.</title>
        <authorList>
            <person name="Mitreva M."/>
        </authorList>
    </citation>
    <scope>NUCLEOTIDE SEQUENCE [LARGE SCALE GENOMIC DNA]</scope>
    <source>
        <strain evidence="3 4">Baltimore</strain>
    </source>
</reference>
<feature type="transmembrane region" description="Helical" evidence="1">
    <location>
        <begin position="12"/>
        <end position="29"/>
    </location>
</feature>
<dbReference type="EMBL" id="JOJR01000064">
    <property type="protein sequence ID" value="RCN47367.1"/>
    <property type="molecule type" value="Genomic_DNA"/>
</dbReference>
<keyword evidence="1" id="KW-0472">Membrane</keyword>
<feature type="transmembrane region" description="Helical" evidence="1">
    <location>
        <begin position="144"/>
        <end position="160"/>
    </location>
</feature>
<keyword evidence="3" id="KW-0808">Transferase</keyword>
<dbReference type="InterPro" id="IPR002656">
    <property type="entry name" value="Acyl_transf_3_dom"/>
</dbReference>
<comment type="caution">
    <text evidence="3">The sequence shown here is derived from an EMBL/GenBank/DDBJ whole genome shotgun (WGS) entry which is preliminary data.</text>
</comment>
<proteinExistence type="predicted"/>
<evidence type="ECO:0000313" key="4">
    <source>
        <dbReference type="Proteomes" id="UP000252519"/>
    </source>
</evidence>
<keyword evidence="1" id="KW-0812">Transmembrane</keyword>
<feature type="transmembrane region" description="Helical" evidence="1">
    <location>
        <begin position="35"/>
        <end position="52"/>
    </location>
</feature>
<dbReference type="GO" id="GO:0000271">
    <property type="term" value="P:polysaccharide biosynthetic process"/>
    <property type="evidence" value="ECO:0007669"/>
    <property type="project" value="TreeGrafter"/>
</dbReference>
<dbReference type="STRING" id="29170.A0A368GWJ5"/>
<feature type="transmembrane region" description="Helical" evidence="1">
    <location>
        <begin position="73"/>
        <end position="92"/>
    </location>
</feature>
<dbReference type="AlphaFoldDB" id="A0A368GWJ5"/>
<evidence type="ECO:0000313" key="3">
    <source>
        <dbReference type="EMBL" id="RCN47367.1"/>
    </source>
</evidence>
<dbReference type="GO" id="GO:0016747">
    <property type="term" value="F:acyltransferase activity, transferring groups other than amino-acyl groups"/>
    <property type="evidence" value="ECO:0007669"/>
    <property type="project" value="InterPro"/>
</dbReference>